<dbReference type="CDD" id="cd11537">
    <property type="entry name" value="NTP-PPase_RS21-C6_like"/>
    <property type="match status" value="1"/>
</dbReference>
<evidence type="ECO:0000313" key="2">
    <source>
        <dbReference type="EMBL" id="GAA3690236.1"/>
    </source>
</evidence>
<dbReference type="InterPro" id="IPR025984">
    <property type="entry name" value="DCTPP"/>
</dbReference>
<comment type="caution">
    <text evidence="2">The sequence shown here is derived from an EMBL/GenBank/DDBJ whole genome shotgun (WGS) entry which is preliminary data.</text>
</comment>
<evidence type="ECO:0000256" key="1">
    <source>
        <dbReference type="SAM" id="MobiDB-lite"/>
    </source>
</evidence>
<accession>A0ABP7CKA1</accession>
<dbReference type="EMBL" id="BAAAYX010000002">
    <property type="protein sequence ID" value="GAA3690236.1"/>
    <property type="molecule type" value="Genomic_DNA"/>
</dbReference>
<dbReference type="PIRSF" id="PIRSF029826">
    <property type="entry name" value="UCP029826_pph"/>
    <property type="match status" value="1"/>
</dbReference>
<dbReference type="Pfam" id="PF12643">
    <property type="entry name" value="MazG-like"/>
    <property type="match status" value="1"/>
</dbReference>
<keyword evidence="3" id="KW-1185">Reference proteome</keyword>
<reference evidence="3" key="1">
    <citation type="journal article" date="2019" name="Int. J. Syst. Evol. Microbiol.">
        <title>The Global Catalogue of Microorganisms (GCM) 10K type strain sequencing project: providing services to taxonomists for standard genome sequencing and annotation.</title>
        <authorList>
            <consortium name="The Broad Institute Genomics Platform"/>
            <consortium name="The Broad Institute Genome Sequencing Center for Infectious Disease"/>
            <person name="Wu L."/>
            <person name="Ma J."/>
        </authorList>
    </citation>
    <scope>NUCLEOTIDE SEQUENCE [LARGE SCALE GENOMIC DNA]</scope>
    <source>
        <strain evidence="3">JCM 16548</strain>
    </source>
</reference>
<sequence length="117" mass="13336">MSDLTALRDGMRAFTKNRAWESYHDPKSLILALVGEVGELSELFQWLPADQAVEKAASVGLRDRVEDEIADILLYLVRLADVLQIDLAQVGEAKLRRVETKYNPGDRPDRYRGNHER</sequence>
<dbReference type="SUPFAM" id="SSF101386">
    <property type="entry name" value="all-alpha NTP pyrophosphatases"/>
    <property type="match status" value="1"/>
</dbReference>
<protein>
    <submittedName>
        <fullName evidence="2">Nucleotide pyrophosphohydrolase</fullName>
    </submittedName>
</protein>
<proteinExistence type="predicted"/>
<evidence type="ECO:0000313" key="3">
    <source>
        <dbReference type="Proteomes" id="UP001500051"/>
    </source>
</evidence>
<gene>
    <name evidence="2" type="ORF">GCM10022204_01340</name>
</gene>
<dbReference type="PANTHER" id="PTHR14552">
    <property type="match status" value="1"/>
</dbReference>
<dbReference type="RefSeq" id="WP_344810337.1">
    <property type="nucleotide sequence ID" value="NZ_BAAAYX010000002.1"/>
</dbReference>
<dbReference type="PANTHER" id="PTHR14552:SF21">
    <property type="entry name" value="DCTP PYROPHOSPHATASE 1"/>
    <property type="match status" value="1"/>
</dbReference>
<dbReference type="Gene3D" id="1.10.287.1080">
    <property type="entry name" value="MazG-like"/>
    <property type="match status" value="1"/>
</dbReference>
<name>A0ABP7CKA1_9ACTN</name>
<dbReference type="Proteomes" id="UP001500051">
    <property type="component" value="Unassembled WGS sequence"/>
</dbReference>
<feature type="region of interest" description="Disordered" evidence="1">
    <location>
        <begin position="98"/>
        <end position="117"/>
    </location>
</feature>
<organism evidence="2 3">
    <name type="scientific">Microlunatus aurantiacus</name>
    <dbReference type="NCBI Taxonomy" id="446786"/>
    <lineage>
        <taxon>Bacteria</taxon>
        <taxon>Bacillati</taxon>
        <taxon>Actinomycetota</taxon>
        <taxon>Actinomycetes</taxon>
        <taxon>Propionibacteriales</taxon>
        <taxon>Propionibacteriaceae</taxon>
        <taxon>Microlunatus</taxon>
    </lineage>
</organism>